<evidence type="ECO:0000313" key="6">
    <source>
        <dbReference type="Proteomes" id="UP000217076"/>
    </source>
</evidence>
<evidence type="ECO:0000313" key="5">
    <source>
        <dbReference type="EMBL" id="SDG87548.1"/>
    </source>
</evidence>
<proteinExistence type="predicted"/>
<keyword evidence="6" id="KW-1185">Reference proteome</keyword>
<keyword evidence="3" id="KW-0804">Transcription</keyword>
<dbReference type="Proteomes" id="UP000217076">
    <property type="component" value="Unassembled WGS sequence"/>
</dbReference>
<accession>A0A1G7XTM6</accession>
<feature type="domain" description="HTH araC/xylS-type" evidence="4">
    <location>
        <begin position="178"/>
        <end position="275"/>
    </location>
</feature>
<dbReference type="InterPro" id="IPR009057">
    <property type="entry name" value="Homeodomain-like_sf"/>
</dbReference>
<dbReference type="OrthoDB" id="9793400at2"/>
<evidence type="ECO:0000256" key="3">
    <source>
        <dbReference type="ARBA" id="ARBA00023163"/>
    </source>
</evidence>
<dbReference type="PROSITE" id="PS00041">
    <property type="entry name" value="HTH_ARAC_FAMILY_1"/>
    <property type="match status" value="1"/>
</dbReference>
<dbReference type="PANTHER" id="PTHR46796:SF6">
    <property type="entry name" value="ARAC SUBFAMILY"/>
    <property type="match status" value="1"/>
</dbReference>
<dbReference type="SUPFAM" id="SSF46689">
    <property type="entry name" value="Homeodomain-like"/>
    <property type="match status" value="2"/>
</dbReference>
<evidence type="ECO:0000256" key="1">
    <source>
        <dbReference type="ARBA" id="ARBA00023015"/>
    </source>
</evidence>
<dbReference type="RefSeq" id="WP_092616773.1">
    <property type="nucleotide sequence ID" value="NZ_FNCV01000003.1"/>
</dbReference>
<dbReference type="InterPro" id="IPR020449">
    <property type="entry name" value="Tscrpt_reg_AraC-type_HTH"/>
</dbReference>
<sequence length="287" mass="31339">MSQTVPDFLGRAPAARVAARLDLGAGRAVAIWENRDARVSYDAPRGHTFSLYLKDGTGTQRLDAGGLRGWPGAVCVMPEGHRSSWRITTPFRFVHLYLPDDELRASFALTHECDARRLDLAEATFVQHPGLASALATLARAAEGGDLLLADGAMTELVGQLASRPVALRGGLPGHLLRRLDGWIEAHLGDPIRLADLAGVANLSEFHFQRMFRLSRGLSPHAWIARRRIARARLLLGGDQPIAEIALACGFSSQSHLTRVFRQHTGRTPAGFRDEVAPADRARRRQG</sequence>
<keyword evidence="2" id="KW-0238">DNA-binding</keyword>
<dbReference type="GO" id="GO:0003700">
    <property type="term" value="F:DNA-binding transcription factor activity"/>
    <property type="evidence" value="ECO:0007669"/>
    <property type="project" value="InterPro"/>
</dbReference>
<evidence type="ECO:0000256" key="2">
    <source>
        <dbReference type="ARBA" id="ARBA00023125"/>
    </source>
</evidence>
<dbReference type="GO" id="GO:0043565">
    <property type="term" value="F:sequence-specific DNA binding"/>
    <property type="evidence" value="ECO:0007669"/>
    <property type="project" value="InterPro"/>
</dbReference>
<reference evidence="6" key="1">
    <citation type="submission" date="2016-10" db="EMBL/GenBank/DDBJ databases">
        <authorList>
            <person name="Varghese N."/>
            <person name="Submissions S."/>
        </authorList>
    </citation>
    <scope>NUCLEOTIDE SEQUENCE [LARGE SCALE GENOMIC DNA]</scope>
    <source>
        <strain evidence="6">930I</strain>
    </source>
</reference>
<dbReference type="InterPro" id="IPR018060">
    <property type="entry name" value="HTH_AraC"/>
</dbReference>
<dbReference type="PANTHER" id="PTHR46796">
    <property type="entry name" value="HTH-TYPE TRANSCRIPTIONAL ACTIVATOR RHAS-RELATED"/>
    <property type="match status" value="1"/>
</dbReference>
<dbReference type="InterPro" id="IPR018062">
    <property type="entry name" value="HTH_AraC-typ_CS"/>
</dbReference>
<protein>
    <submittedName>
        <fullName evidence="5">AraC family transcriptional regulator</fullName>
    </submittedName>
</protein>
<gene>
    <name evidence="5" type="ORF">SAMN05421742_10393</name>
</gene>
<dbReference type="SMART" id="SM00342">
    <property type="entry name" value="HTH_ARAC"/>
    <property type="match status" value="1"/>
</dbReference>
<evidence type="ECO:0000259" key="4">
    <source>
        <dbReference type="PROSITE" id="PS01124"/>
    </source>
</evidence>
<dbReference type="InterPro" id="IPR050204">
    <property type="entry name" value="AraC_XylS_family_regulators"/>
</dbReference>
<dbReference type="PRINTS" id="PR00032">
    <property type="entry name" value="HTHARAC"/>
</dbReference>
<dbReference type="PROSITE" id="PS01124">
    <property type="entry name" value="HTH_ARAC_FAMILY_2"/>
    <property type="match status" value="1"/>
</dbReference>
<dbReference type="EMBL" id="FNCV01000003">
    <property type="protein sequence ID" value="SDG87548.1"/>
    <property type="molecule type" value="Genomic_DNA"/>
</dbReference>
<organism evidence="5 6">
    <name type="scientific">Roseospirillum parvum</name>
    <dbReference type="NCBI Taxonomy" id="83401"/>
    <lineage>
        <taxon>Bacteria</taxon>
        <taxon>Pseudomonadati</taxon>
        <taxon>Pseudomonadota</taxon>
        <taxon>Alphaproteobacteria</taxon>
        <taxon>Rhodospirillales</taxon>
        <taxon>Rhodospirillaceae</taxon>
        <taxon>Roseospirillum</taxon>
    </lineage>
</organism>
<dbReference type="Gene3D" id="1.10.10.60">
    <property type="entry name" value="Homeodomain-like"/>
    <property type="match status" value="1"/>
</dbReference>
<dbReference type="STRING" id="83401.SAMN05421742_10393"/>
<dbReference type="Pfam" id="PF12833">
    <property type="entry name" value="HTH_18"/>
    <property type="match status" value="1"/>
</dbReference>
<keyword evidence="1" id="KW-0805">Transcription regulation</keyword>
<name>A0A1G7XTM6_9PROT</name>
<dbReference type="AlphaFoldDB" id="A0A1G7XTM6"/>